<dbReference type="GO" id="GO:0015562">
    <property type="term" value="F:efflux transmembrane transporter activity"/>
    <property type="evidence" value="ECO:0007669"/>
    <property type="project" value="InterPro"/>
</dbReference>
<dbReference type="InterPro" id="IPR003423">
    <property type="entry name" value="OMP_efflux"/>
</dbReference>
<dbReference type="PANTHER" id="PTHR30026:SF20">
    <property type="entry name" value="OUTER MEMBRANE PROTEIN TOLC"/>
    <property type="match status" value="1"/>
</dbReference>
<evidence type="ECO:0000256" key="7">
    <source>
        <dbReference type="ARBA" id="ARBA00023237"/>
    </source>
</evidence>
<dbReference type="GO" id="GO:1990281">
    <property type="term" value="C:efflux pump complex"/>
    <property type="evidence" value="ECO:0007669"/>
    <property type="project" value="TreeGrafter"/>
</dbReference>
<evidence type="ECO:0000256" key="2">
    <source>
        <dbReference type="ARBA" id="ARBA00007613"/>
    </source>
</evidence>
<dbReference type="AlphaFoldDB" id="A0A0M9GG13"/>
<name>A0A0M9GG13_9PSED</name>
<dbReference type="SUPFAM" id="SSF56954">
    <property type="entry name" value="Outer membrane efflux proteins (OEP)"/>
    <property type="match status" value="1"/>
</dbReference>
<feature type="signal peptide" evidence="10">
    <location>
        <begin position="1"/>
        <end position="20"/>
    </location>
</feature>
<keyword evidence="5" id="KW-0812">Transmembrane</keyword>
<dbReference type="InterPro" id="IPR051906">
    <property type="entry name" value="TolC-like"/>
</dbReference>
<comment type="caution">
    <text evidence="11">The sequence shown here is derived from an EMBL/GenBank/DDBJ whole genome shotgun (WGS) entry which is preliminary data.</text>
</comment>
<evidence type="ECO:0000256" key="1">
    <source>
        <dbReference type="ARBA" id="ARBA00004442"/>
    </source>
</evidence>
<dbReference type="EMBL" id="JSYZ01000010">
    <property type="protein sequence ID" value="KPA90344.1"/>
    <property type="molecule type" value="Genomic_DNA"/>
</dbReference>
<accession>A0A0M9GG13</accession>
<evidence type="ECO:0000313" key="11">
    <source>
        <dbReference type="EMBL" id="KPA90344.1"/>
    </source>
</evidence>
<reference evidence="11 12" key="1">
    <citation type="journal article" date="2015" name="PLoS ONE">
        <title>Rice-Infecting Pseudomonas Genomes Are Highly Accessorized and Harbor Multiple Putative Virulence Mechanisms to Cause Sheath Brown Rot.</title>
        <authorList>
            <person name="Quibod I.L."/>
            <person name="Grande G."/>
            <person name="Oreiro E.G."/>
            <person name="Borja F.N."/>
            <person name="Dossa G.S."/>
            <person name="Mauleon R."/>
            <person name="Cruz C.V."/>
            <person name="Oliva R."/>
        </authorList>
    </citation>
    <scope>NUCLEOTIDE SEQUENCE [LARGE SCALE GENOMIC DNA]</scope>
    <source>
        <strain evidence="11 12">IRRI 6609</strain>
    </source>
</reference>
<evidence type="ECO:0000256" key="4">
    <source>
        <dbReference type="ARBA" id="ARBA00022452"/>
    </source>
</evidence>
<dbReference type="PATRIC" id="fig|50340.43.peg.447"/>
<evidence type="ECO:0000256" key="6">
    <source>
        <dbReference type="ARBA" id="ARBA00023136"/>
    </source>
</evidence>
<dbReference type="STRING" id="50340.PF66_03152"/>
<comment type="subcellular location">
    <subcellularLocation>
        <location evidence="1">Cell outer membrane</location>
    </subcellularLocation>
</comment>
<keyword evidence="10" id="KW-0732">Signal</keyword>
<feature type="compositionally biased region" description="Polar residues" evidence="9">
    <location>
        <begin position="468"/>
        <end position="477"/>
    </location>
</feature>
<dbReference type="Proteomes" id="UP000037931">
    <property type="component" value="Unassembled WGS sequence"/>
</dbReference>
<dbReference type="InterPro" id="IPR010130">
    <property type="entry name" value="T1SS_OMP_TolC"/>
</dbReference>
<evidence type="ECO:0000256" key="5">
    <source>
        <dbReference type="ARBA" id="ARBA00022692"/>
    </source>
</evidence>
<evidence type="ECO:0000313" key="12">
    <source>
        <dbReference type="Proteomes" id="UP000037931"/>
    </source>
</evidence>
<keyword evidence="7" id="KW-0998">Cell outer membrane</keyword>
<feature type="coiled-coil region" evidence="8">
    <location>
        <begin position="186"/>
        <end position="213"/>
    </location>
</feature>
<keyword evidence="3" id="KW-0813">Transport</keyword>
<sequence length="487" mass="53812" precursor="true">MTRRYCVWLMVCLTPVSVLAAQLESLPSDRAELMSVYREAVSNNAELKAARAGFEAQQEAIAQARANLLPAINTSATIESTRLERDAPELTRARSGTTYQANLRQPLFRADAWYGLKAAKASVSQAAIELSATEQELILKTAETYFETLRASDTHAAALAEEVAFKQQMEQARGRLKGGLASITDVLDAEAAYDNAQANRELAARKVDDAFEQLVHLTHHDYTSIEGIEHHLPVLAPVPADAKQWVDAAMKQNFKLQASDMAVESAEQVLSQRKAGHAPTLDAVASYRKGDNDSFGYSNPSDFGRDGYRDNVTQSSIGFEVNLPIYSGGRTSSQAREAYKKLSQSEEQREGQRRDVVLNTRGFYRAVNSDIEQIRARKKTILSAQSSLKATKVGADIGSRNTVDVLNAQRQLFTSVRDYNNARYDYILNNLRLKQSAGTLSPADLQSLAQYLKADYDPQRDFLPPEMANTNLDSSRFSAPRADSKSL</sequence>
<dbReference type="GO" id="GO:0015288">
    <property type="term" value="F:porin activity"/>
    <property type="evidence" value="ECO:0007669"/>
    <property type="project" value="TreeGrafter"/>
</dbReference>
<evidence type="ECO:0000256" key="10">
    <source>
        <dbReference type="SAM" id="SignalP"/>
    </source>
</evidence>
<comment type="similarity">
    <text evidence="2">Belongs to the outer membrane factor (OMF) (TC 1.B.17) family.</text>
</comment>
<gene>
    <name evidence="11" type="ORF">PF66_03152</name>
</gene>
<dbReference type="GO" id="GO:0009279">
    <property type="term" value="C:cell outer membrane"/>
    <property type="evidence" value="ECO:0007669"/>
    <property type="project" value="UniProtKB-SubCell"/>
</dbReference>
<dbReference type="RefSeq" id="WP_054063161.1">
    <property type="nucleotide sequence ID" value="NZ_JSYZ01000010.1"/>
</dbReference>
<keyword evidence="8" id="KW-0175">Coiled coil</keyword>
<proteinExistence type="inferred from homology"/>
<evidence type="ECO:0000256" key="9">
    <source>
        <dbReference type="SAM" id="MobiDB-lite"/>
    </source>
</evidence>
<dbReference type="Pfam" id="PF02321">
    <property type="entry name" value="OEP"/>
    <property type="match status" value="2"/>
</dbReference>
<organism evidence="11 12">
    <name type="scientific">Pseudomonas asplenii</name>
    <dbReference type="NCBI Taxonomy" id="53407"/>
    <lineage>
        <taxon>Bacteria</taxon>
        <taxon>Pseudomonadati</taxon>
        <taxon>Pseudomonadota</taxon>
        <taxon>Gammaproteobacteria</taxon>
        <taxon>Pseudomonadales</taxon>
        <taxon>Pseudomonadaceae</taxon>
        <taxon>Pseudomonas</taxon>
    </lineage>
</organism>
<dbReference type="OrthoDB" id="9813458at2"/>
<dbReference type="PANTHER" id="PTHR30026">
    <property type="entry name" value="OUTER MEMBRANE PROTEIN TOLC"/>
    <property type="match status" value="1"/>
</dbReference>
<dbReference type="NCBIfam" id="TIGR01844">
    <property type="entry name" value="type_I_sec_TolC"/>
    <property type="match status" value="1"/>
</dbReference>
<evidence type="ECO:0000256" key="3">
    <source>
        <dbReference type="ARBA" id="ARBA00022448"/>
    </source>
</evidence>
<protein>
    <submittedName>
        <fullName evidence="11">Type I secretion outer membrane protein, TolC family</fullName>
    </submittedName>
</protein>
<feature type="region of interest" description="Disordered" evidence="9">
    <location>
        <begin position="460"/>
        <end position="487"/>
    </location>
</feature>
<dbReference type="Gene3D" id="1.20.1600.10">
    <property type="entry name" value="Outer membrane efflux proteins (OEP)"/>
    <property type="match status" value="1"/>
</dbReference>
<feature type="chain" id="PRO_5005836301" evidence="10">
    <location>
        <begin position="21"/>
        <end position="487"/>
    </location>
</feature>
<evidence type="ECO:0000256" key="8">
    <source>
        <dbReference type="SAM" id="Coils"/>
    </source>
</evidence>
<keyword evidence="6" id="KW-0472">Membrane</keyword>
<keyword evidence="12" id="KW-1185">Reference proteome</keyword>
<keyword evidence="4" id="KW-1134">Transmembrane beta strand</keyword>